<dbReference type="EMBL" id="VYXP01000009">
    <property type="protein sequence ID" value="KAA9130203.1"/>
    <property type="molecule type" value="Genomic_DNA"/>
</dbReference>
<evidence type="ECO:0000313" key="2">
    <source>
        <dbReference type="EMBL" id="KAA9130203.1"/>
    </source>
</evidence>
<dbReference type="InterPro" id="IPR017853">
    <property type="entry name" value="GH"/>
</dbReference>
<keyword evidence="3" id="KW-1185">Reference proteome</keyword>
<dbReference type="RefSeq" id="WP_150865039.1">
    <property type="nucleotide sequence ID" value="NZ_VYXP01000009.1"/>
</dbReference>
<dbReference type="Proteomes" id="UP000325372">
    <property type="component" value="Unassembled WGS sequence"/>
</dbReference>
<keyword evidence="1" id="KW-0732">Signal</keyword>
<evidence type="ECO:0008006" key="4">
    <source>
        <dbReference type="Google" id="ProtNLM"/>
    </source>
</evidence>
<feature type="chain" id="PRO_5024409761" description="Glycoside hydrolase family 42 N-terminal domain-containing protein" evidence="1">
    <location>
        <begin position="22"/>
        <end position="359"/>
    </location>
</feature>
<protein>
    <recommendedName>
        <fullName evidence="4">Glycoside hydrolase family 42 N-terminal domain-containing protein</fullName>
    </recommendedName>
</protein>
<comment type="caution">
    <text evidence="2">The sequence shown here is derived from an EMBL/GenBank/DDBJ whole genome shotgun (WGS) entry which is preliminary data.</text>
</comment>
<accession>A0A5N0T5I7</accession>
<proteinExistence type="predicted"/>
<reference evidence="2 3" key="1">
    <citation type="submission" date="2019-09" db="EMBL/GenBank/DDBJ databases">
        <title>Wenzhouxiangella sp. Genome sequencing and assembly.</title>
        <authorList>
            <person name="Zhang R."/>
        </authorList>
    </citation>
    <scope>NUCLEOTIDE SEQUENCE [LARGE SCALE GENOMIC DNA]</scope>
    <source>
        <strain evidence="2 3">W260</strain>
    </source>
</reference>
<dbReference type="Gene3D" id="3.20.20.80">
    <property type="entry name" value="Glycosidases"/>
    <property type="match status" value="1"/>
</dbReference>
<gene>
    <name evidence="2" type="ORF">F3N42_13630</name>
</gene>
<dbReference type="AlphaFoldDB" id="A0A5N0T5I7"/>
<dbReference type="SUPFAM" id="SSF51445">
    <property type="entry name" value="(Trans)glycosidases"/>
    <property type="match status" value="1"/>
</dbReference>
<evidence type="ECO:0000313" key="3">
    <source>
        <dbReference type="Proteomes" id="UP000325372"/>
    </source>
</evidence>
<evidence type="ECO:0000256" key="1">
    <source>
        <dbReference type="SAM" id="SignalP"/>
    </source>
</evidence>
<organism evidence="2 3">
    <name type="scientific">Marinihelvus fidelis</name>
    <dbReference type="NCBI Taxonomy" id="2613842"/>
    <lineage>
        <taxon>Bacteria</taxon>
        <taxon>Pseudomonadati</taxon>
        <taxon>Pseudomonadota</taxon>
        <taxon>Gammaproteobacteria</taxon>
        <taxon>Chromatiales</taxon>
        <taxon>Wenzhouxiangellaceae</taxon>
        <taxon>Marinihelvus</taxon>
    </lineage>
</organism>
<name>A0A5N0T5I7_9GAMM</name>
<feature type="signal peptide" evidence="1">
    <location>
        <begin position="1"/>
        <end position="21"/>
    </location>
</feature>
<sequence length="359" mass="39822">MTLFKPCLLPAAIALYAQCAAGNDAHWQNPADRYADAWTRYQQAECPLPDDGIRHFVYFARDRDSLRGHPLLQHPRFAGAQVMYLWRDLEPERDQYDFSRIHADIDYLASHGKSLWIQLQDATFFDPYQPAPDYLLSDEFAGGAVPQYTDEGDTEGWVVKRWNPAVQARFAALLEALAGAFDGTIAGINLQESAIGVSQVSSGDFTPEAYAQALKTNMSALGSAFDVSMTMQYANFMPGEWLPWEDEGYLESIYEHGQAIGVGLGAPDLMVTRRGQLNHALAMMHEDEYSVPLGIAVQDGNYAGVTGREVAANEPAGSLVPLLHAFAADFLNVDIMFWVNQPPYFERDVLPCFGSKPQP</sequence>